<protein>
    <submittedName>
        <fullName evidence="2">Winged helix-turn-helix transcriptional regulator</fullName>
    </submittedName>
</protein>
<dbReference type="PROSITE" id="PS50987">
    <property type="entry name" value="HTH_ARSR_2"/>
    <property type="match status" value="1"/>
</dbReference>
<dbReference type="Gene3D" id="1.10.10.10">
    <property type="entry name" value="Winged helix-like DNA-binding domain superfamily/Winged helix DNA-binding domain"/>
    <property type="match status" value="1"/>
</dbReference>
<comment type="caution">
    <text evidence="2">The sequence shown here is derived from an EMBL/GenBank/DDBJ whole genome shotgun (WGS) entry which is preliminary data.</text>
</comment>
<gene>
    <name evidence="2" type="ORF">JIN87_23510</name>
</gene>
<dbReference type="CDD" id="cd00090">
    <property type="entry name" value="HTH_ARSR"/>
    <property type="match status" value="1"/>
</dbReference>
<name>A0A934S012_9BACT</name>
<feature type="domain" description="HTH arsR-type" evidence="1">
    <location>
        <begin position="1"/>
        <end position="96"/>
    </location>
</feature>
<dbReference type="InterPro" id="IPR001845">
    <property type="entry name" value="HTH_ArsR_DNA-bd_dom"/>
</dbReference>
<dbReference type="PANTHER" id="PTHR38600:SF2">
    <property type="entry name" value="SLL0088 PROTEIN"/>
    <property type="match status" value="1"/>
</dbReference>
<reference evidence="2" key="1">
    <citation type="submission" date="2021-01" db="EMBL/GenBank/DDBJ databases">
        <title>Modified the classification status of verrucomicrobia.</title>
        <authorList>
            <person name="Feng X."/>
        </authorList>
    </citation>
    <scope>NUCLEOTIDE SEQUENCE</scope>
    <source>
        <strain evidence="2">KCTC 13126</strain>
    </source>
</reference>
<dbReference type="GO" id="GO:0003700">
    <property type="term" value="F:DNA-binding transcription factor activity"/>
    <property type="evidence" value="ECO:0007669"/>
    <property type="project" value="InterPro"/>
</dbReference>
<evidence type="ECO:0000313" key="2">
    <source>
        <dbReference type="EMBL" id="MBK1879872.1"/>
    </source>
</evidence>
<dbReference type="RefSeq" id="WP_200358188.1">
    <property type="nucleotide sequence ID" value="NZ_JAENIL010000061.1"/>
</dbReference>
<dbReference type="AlphaFoldDB" id="A0A934S012"/>
<dbReference type="SUPFAM" id="SSF46785">
    <property type="entry name" value="Winged helix' DNA-binding domain"/>
    <property type="match status" value="1"/>
</dbReference>
<organism evidence="2 3">
    <name type="scientific">Pelagicoccus mobilis</name>
    <dbReference type="NCBI Taxonomy" id="415221"/>
    <lineage>
        <taxon>Bacteria</taxon>
        <taxon>Pseudomonadati</taxon>
        <taxon>Verrucomicrobiota</taxon>
        <taxon>Opitutia</taxon>
        <taxon>Puniceicoccales</taxon>
        <taxon>Pelagicoccaceae</taxon>
        <taxon>Pelagicoccus</taxon>
    </lineage>
</organism>
<dbReference type="Pfam" id="PF12840">
    <property type="entry name" value="HTH_20"/>
    <property type="match status" value="1"/>
</dbReference>
<dbReference type="EMBL" id="JAENIL010000061">
    <property type="protein sequence ID" value="MBK1879872.1"/>
    <property type="molecule type" value="Genomic_DNA"/>
</dbReference>
<evidence type="ECO:0000259" key="1">
    <source>
        <dbReference type="PROSITE" id="PS50987"/>
    </source>
</evidence>
<evidence type="ECO:0000313" key="3">
    <source>
        <dbReference type="Proteomes" id="UP000617628"/>
    </source>
</evidence>
<proteinExistence type="predicted"/>
<dbReference type="SMART" id="SM00418">
    <property type="entry name" value="HTH_ARSR"/>
    <property type="match status" value="1"/>
</dbReference>
<keyword evidence="3" id="KW-1185">Reference proteome</keyword>
<dbReference type="InterPro" id="IPR036388">
    <property type="entry name" value="WH-like_DNA-bd_sf"/>
</dbReference>
<accession>A0A934S012</accession>
<dbReference type="NCBIfam" id="NF033788">
    <property type="entry name" value="HTH_metalloreg"/>
    <property type="match status" value="1"/>
</dbReference>
<dbReference type="PANTHER" id="PTHR38600">
    <property type="entry name" value="TRANSCRIPTIONAL REGULATORY PROTEIN"/>
    <property type="match status" value="1"/>
</dbReference>
<dbReference type="PRINTS" id="PR00778">
    <property type="entry name" value="HTHARSR"/>
</dbReference>
<dbReference type="InterPro" id="IPR036390">
    <property type="entry name" value="WH_DNA-bd_sf"/>
</dbReference>
<dbReference type="Proteomes" id="UP000617628">
    <property type="component" value="Unassembled WGS sequence"/>
</dbReference>
<dbReference type="InterPro" id="IPR011991">
    <property type="entry name" value="ArsR-like_HTH"/>
</dbReference>
<sequence>MVKEWRLDRVFHALSDPTRRGILQEIAKGSPSVGELGRPFEMSAPAISKHLKVLEQAELVTRVKEGTVNRFRLNPEPFAEVRDLLEALTQVWFERLDRPEEVFEDDELEDHLI</sequence>